<gene>
    <name evidence="4" type="ORF">RJ641_005235</name>
</gene>
<evidence type="ECO:0000256" key="1">
    <source>
        <dbReference type="ARBA" id="ARBA00005736"/>
    </source>
</evidence>
<dbReference type="InterPro" id="IPR024337">
    <property type="entry name" value="tRNA_splic_suSen54"/>
</dbReference>
<dbReference type="EMBL" id="JBAMMX010000013">
    <property type="protein sequence ID" value="KAK6929030.1"/>
    <property type="molecule type" value="Genomic_DNA"/>
</dbReference>
<comment type="similarity">
    <text evidence="1">Belongs to the SEN54 family.</text>
</comment>
<keyword evidence="2" id="KW-0819">tRNA processing</keyword>
<reference evidence="4 5" key="1">
    <citation type="submission" date="2023-12" db="EMBL/GenBank/DDBJ databases">
        <title>A high-quality genome assembly for Dillenia turbinata (Dilleniales).</title>
        <authorList>
            <person name="Chanderbali A."/>
        </authorList>
    </citation>
    <scope>NUCLEOTIDE SEQUENCE [LARGE SCALE GENOMIC DNA]</scope>
    <source>
        <strain evidence="4">LSX21</strain>
        <tissue evidence="4">Leaf</tissue>
    </source>
</reference>
<comment type="caution">
    <text evidence="4">The sequence shown here is derived from an EMBL/GenBank/DDBJ whole genome shotgun (WGS) entry which is preliminary data.</text>
</comment>
<feature type="domain" description="tRNA-splicing endonuclease subunit Sen54 N-terminal" evidence="3">
    <location>
        <begin position="1"/>
        <end position="40"/>
    </location>
</feature>
<evidence type="ECO:0000313" key="4">
    <source>
        <dbReference type="EMBL" id="KAK6929030.1"/>
    </source>
</evidence>
<dbReference type="Proteomes" id="UP001370490">
    <property type="component" value="Unassembled WGS sequence"/>
</dbReference>
<keyword evidence="5" id="KW-1185">Reference proteome</keyword>
<dbReference type="GO" id="GO:0000214">
    <property type="term" value="C:tRNA-intron endonuclease complex"/>
    <property type="evidence" value="ECO:0007669"/>
    <property type="project" value="TreeGrafter"/>
</dbReference>
<dbReference type="InterPro" id="IPR024336">
    <property type="entry name" value="tRNA_splic_suSen54_N"/>
</dbReference>
<dbReference type="PANTHER" id="PTHR21027">
    <property type="entry name" value="TRNA-SPLICING ENDONUCLEASE SUBUNIT SEN54"/>
    <property type="match status" value="1"/>
</dbReference>
<dbReference type="GO" id="GO:0000379">
    <property type="term" value="P:tRNA-type intron splice site recognition and cleavage"/>
    <property type="evidence" value="ECO:0007669"/>
    <property type="project" value="TreeGrafter"/>
</dbReference>
<accession>A0AAN8V7L1</accession>
<dbReference type="PANTHER" id="PTHR21027:SF1">
    <property type="entry name" value="TRNA-SPLICING ENDONUCLEASE SUBUNIT SEN54"/>
    <property type="match status" value="1"/>
</dbReference>
<evidence type="ECO:0000313" key="5">
    <source>
        <dbReference type="Proteomes" id="UP001370490"/>
    </source>
</evidence>
<evidence type="ECO:0000259" key="3">
    <source>
        <dbReference type="Pfam" id="PF12928"/>
    </source>
</evidence>
<sequence length="207" mass="23594">MAEIIELKGRLWFNTGIVRSGKTYLLIEETLYLEEIGALCLVDDDDNPLCQREIYLKFMEQKIISWESYDAYKHLKSLGYIVGRHNFPWTLKNVDGTCESASSHDTTESNRLRETDYTNSLSEDFNNLQIRAVVPVFDVYLPNSKFKKSCPGDPNFIVCLIRGNPPSVAEIRGLKNHCSSIPLKSCHVDHGRVSFFSFAEVELPVLP</sequence>
<proteinExistence type="inferred from homology"/>
<name>A0AAN8V7L1_9MAGN</name>
<organism evidence="4 5">
    <name type="scientific">Dillenia turbinata</name>
    <dbReference type="NCBI Taxonomy" id="194707"/>
    <lineage>
        <taxon>Eukaryota</taxon>
        <taxon>Viridiplantae</taxon>
        <taxon>Streptophyta</taxon>
        <taxon>Embryophyta</taxon>
        <taxon>Tracheophyta</taxon>
        <taxon>Spermatophyta</taxon>
        <taxon>Magnoliopsida</taxon>
        <taxon>eudicotyledons</taxon>
        <taxon>Gunneridae</taxon>
        <taxon>Pentapetalae</taxon>
        <taxon>Dilleniales</taxon>
        <taxon>Dilleniaceae</taxon>
        <taxon>Dillenia</taxon>
    </lineage>
</organism>
<protein>
    <recommendedName>
        <fullName evidence="3">tRNA-splicing endonuclease subunit Sen54 N-terminal domain-containing protein</fullName>
    </recommendedName>
</protein>
<dbReference type="AlphaFoldDB" id="A0AAN8V7L1"/>
<evidence type="ECO:0000256" key="2">
    <source>
        <dbReference type="ARBA" id="ARBA00022694"/>
    </source>
</evidence>
<dbReference type="Pfam" id="PF12928">
    <property type="entry name" value="tRNA_int_end_N2"/>
    <property type="match status" value="1"/>
</dbReference>